<comment type="caution">
    <text evidence="2">The sequence shown here is derived from an EMBL/GenBank/DDBJ whole genome shotgun (WGS) entry which is preliminary data.</text>
</comment>
<accession>A0A2S5G7U3</accession>
<protein>
    <submittedName>
        <fullName evidence="2">SGNH/GDSL hydrolase family protein</fullName>
    </submittedName>
</protein>
<dbReference type="EMBL" id="PREZ01000007">
    <property type="protein sequence ID" value="PPA69059.1"/>
    <property type="molecule type" value="Genomic_DNA"/>
</dbReference>
<dbReference type="RefSeq" id="WP_104059278.1">
    <property type="nucleotide sequence ID" value="NZ_PREZ01000007.1"/>
</dbReference>
<dbReference type="Pfam" id="PF13472">
    <property type="entry name" value="Lipase_GDSL_2"/>
    <property type="match status" value="1"/>
</dbReference>
<dbReference type="AlphaFoldDB" id="A0A2S5G7U3"/>
<keyword evidence="3" id="KW-1185">Reference proteome</keyword>
<reference evidence="2 3" key="1">
    <citation type="submission" date="2018-02" db="EMBL/GenBank/DDBJ databases">
        <title>Jeotgalibacillus proteolyticum sp. nov. a protease producing bacterium isolated from ocean sediments of Laizhou Bay.</title>
        <authorList>
            <person name="Li Y."/>
        </authorList>
    </citation>
    <scope>NUCLEOTIDE SEQUENCE [LARGE SCALE GENOMIC DNA]</scope>
    <source>
        <strain evidence="2 3">22-7</strain>
    </source>
</reference>
<dbReference type="InterPro" id="IPR013830">
    <property type="entry name" value="SGNH_hydro"/>
</dbReference>
<keyword evidence="2" id="KW-0378">Hydrolase</keyword>
<proteinExistence type="predicted"/>
<dbReference type="GO" id="GO:0016787">
    <property type="term" value="F:hydrolase activity"/>
    <property type="evidence" value="ECO:0007669"/>
    <property type="project" value="UniProtKB-KW"/>
</dbReference>
<evidence type="ECO:0000259" key="1">
    <source>
        <dbReference type="Pfam" id="PF13472"/>
    </source>
</evidence>
<dbReference type="InterPro" id="IPR053140">
    <property type="entry name" value="GDSL_Rv0518-like"/>
</dbReference>
<evidence type="ECO:0000313" key="2">
    <source>
        <dbReference type="EMBL" id="PPA69059.1"/>
    </source>
</evidence>
<feature type="domain" description="SGNH hydrolase-type esterase" evidence="1">
    <location>
        <begin position="214"/>
        <end position="397"/>
    </location>
</feature>
<evidence type="ECO:0000313" key="3">
    <source>
        <dbReference type="Proteomes" id="UP000239047"/>
    </source>
</evidence>
<dbReference type="PANTHER" id="PTHR43784">
    <property type="entry name" value="GDSL-LIKE LIPASE/ACYLHYDROLASE, PUTATIVE (AFU_ORTHOLOGUE AFUA_2G00820)-RELATED"/>
    <property type="match status" value="1"/>
</dbReference>
<dbReference type="OrthoDB" id="1828825at2"/>
<dbReference type="CDD" id="cd01830">
    <property type="entry name" value="XynE_like"/>
    <property type="match status" value="1"/>
</dbReference>
<dbReference type="PANTHER" id="PTHR43784:SF2">
    <property type="entry name" value="GDSL-LIKE LIPASE_ACYLHYDROLASE, PUTATIVE (AFU_ORTHOLOGUE AFUA_2G00820)-RELATED"/>
    <property type="match status" value="1"/>
</dbReference>
<organism evidence="2 3">
    <name type="scientific">Jeotgalibacillus proteolyticus</name>
    <dbReference type="NCBI Taxonomy" id="2082395"/>
    <lineage>
        <taxon>Bacteria</taxon>
        <taxon>Bacillati</taxon>
        <taxon>Bacillota</taxon>
        <taxon>Bacilli</taxon>
        <taxon>Bacillales</taxon>
        <taxon>Caryophanaceae</taxon>
        <taxon>Jeotgalibacillus</taxon>
    </lineage>
</organism>
<gene>
    <name evidence="2" type="ORF">C4B60_17235</name>
</gene>
<dbReference type="Gene3D" id="3.40.50.1110">
    <property type="entry name" value="SGNH hydrolase"/>
    <property type="match status" value="1"/>
</dbReference>
<name>A0A2S5G7U3_9BACL</name>
<dbReference type="SUPFAM" id="SSF52266">
    <property type="entry name" value="SGNH hydrolase"/>
    <property type="match status" value="1"/>
</dbReference>
<sequence length="409" mass="45813">MKRLFITFSSILIILFISLLFFESREWGAATRTNLAEEEWIGAWTAAMQEPAEKGPSREGFENKTIRQVIHPHLDGKSMRIRLSNEFGTEPLMIEEVRVARSKSGAELISGSDQALTFNGQKKVTIPPGEKLHSDALSFEVTAGQNLAVSIYVQKATGPATFHARSMQTTYIAKDNHLKDSGTQAFTEEEETWFWLEGLDVVPASSVKGALVIVGSSIENGNYSTVNANHRWPDFLAKRFNESAGEWSVLNAGISANHLIKSHADKGENTLNRLERDVFSQPGVKAMILNQGINDIRHYPDYTSEDLINKMEEVIQAAHDKGIAIYGGTLMPFKGSSKYSDEKEKIRVEVNEWIRTSGEFDGVIDFDEALRDPDNPERFHPDFDAGDHLHPNDKGYEKMAETVDLTMFE</sequence>
<dbReference type="Proteomes" id="UP000239047">
    <property type="component" value="Unassembled WGS sequence"/>
</dbReference>
<dbReference type="InterPro" id="IPR036514">
    <property type="entry name" value="SGNH_hydro_sf"/>
</dbReference>